<dbReference type="PANTHER" id="PTHR46186">
    <property type="entry name" value="CYSTATIN"/>
    <property type="match status" value="1"/>
</dbReference>
<dbReference type="CDD" id="cd00042">
    <property type="entry name" value="CY"/>
    <property type="match status" value="1"/>
</dbReference>
<dbReference type="PROSITE" id="PS00287">
    <property type="entry name" value="CYSTATIN"/>
    <property type="match status" value="1"/>
</dbReference>
<comment type="similarity">
    <text evidence="1">Belongs to the cystatin family.</text>
</comment>
<evidence type="ECO:0000313" key="6">
    <source>
        <dbReference type="Proteomes" id="UP000694941"/>
    </source>
</evidence>
<dbReference type="SMART" id="SM00043">
    <property type="entry name" value="CY"/>
    <property type="match status" value="1"/>
</dbReference>
<feature type="chain" id="PRO_5046803512" evidence="4">
    <location>
        <begin position="22"/>
        <end position="134"/>
    </location>
</feature>
<evidence type="ECO:0000313" key="7">
    <source>
        <dbReference type="RefSeq" id="XP_013777043.1"/>
    </source>
</evidence>
<keyword evidence="2" id="KW-0646">Protease inhibitor</keyword>
<dbReference type="Pfam" id="PF00031">
    <property type="entry name" value="Cystatin"/>
    <property type="match status" value="1"/>
</dbReference>
<protein>
    <submittedName>
        <fullName evidence="7">L-cystatin-like</fullName>
    </submittedName>
</protein>
<organism evidence="6 7">
    <name type="scientific">Limulus polyphemus</name>
    <name type="common">Atlantic horseshoe crab</name>
    <dbReference type="NCBI Taxonomy" id="6850"/>
    <lineage>
        <taxon>Eukaryota</taxon>
        <taxon>Metazoa</taxon>
        <taxon>Ecdysozoa</taxon>
        <taxon>Arthropoda</taxon>
        <taxon>Chelicerata</taxon>
        <taxon>Merostomata</taxon>
        <taxon>Xiphosura</taxon>
        <taxon>Limulidae</taxon>
        <taxon>Limulus</taxon>
    </lineage>
</organism>
<reference evidence="7" key="1">
    <citation type="submission" date="2025-08" db="UniProtKB">
        <authorList>
            <consortium name="RefSeq"/>
        </authorList>
    </citation>
    <scope>IDENTIFICATION</scope>
    <source>
        <tissue evidence="7">Muscle</tissue>
    </source>
</reference>
<evidence type="ECO:0000256" key="4">
    <source>
        <dbReference type="SAM" id="SignalP"/>
    </source>
</evidence>
<dbReference type="SUPFAM" id="SSF54403">
    <property type="entry name" value="Cystatin/monellin"/>
    <property type="match status" value="1"/>
</dbReference>
<evidence type="ECO:0000256" key="3">
    <source>
        <dbReference type="ARBA" id="ARBA00022704"/>
    </source>
</evidence>
<dbReference type="PANTHER" id="PTHR46186:SF2">
    <property type="entry name" value="CYSTATIN"/>
    <property type="match status" value="1"/>
</dbReference>
<dbReference type="InterPro" id="IPR000010">
    <property type="entry name" value="Cystatin_dom"/>
</dbReference>
<dbReference type="Gene3D" id="3.10.450.10">
    <property type="match status" value="1"/>
</dbReference>
<keyword evidence="6" id="KW-1185">Reference proteome</keyword>
<sequence length="134" mass="14887">MKRYTLFCCTIILALVGVSVGQVGGWEDASVEDNDVMNAAKFATKELNSQSDALHHHKLVKIHKAQTQVVSGTNYQVHIEIAPTTCKKSEVSFEDAEKCSVLIDGVNRLCRVVVWVQPWTSSTKLTEHVCEDIQ</sequence>
<feature type="signal peptide" evidence="4">
    <location>
        <begin position="1"/>
        <end position="21"/>
    </location>
</feature>
<dbReference type="GeneID" id="106461738"/>
<name>A0ABM1B8M8_LIMPO</name>
<dbReference type="InterPro" id="IPR046350">
    <property type="entry name" value="Cystatin_sf"/>
</dbReference>
<dbReference type="InterPro" id="IPR018073">
    <property type="entry name" value="Prot_inh_cystat_CS"/>
</dbReference>
<gene>
    <name evidence="7" type="primary">LOC106461738</name>
</gene>
<evidence type="ECO:0000259" key="5">
    <source>
        <dbReference type="SMART" id="SM00043"/>
    </source>
</evidence>
<feature type="domain" description="Cystatin" evidence="5">
    <location>
        <begin position="21"/>
        <end position="131"/>
    </location>
</feature>
<accession>A0ABM1B8M8</accession>
<evidence type="ECO:0000256" key="2">
    <source>
        <dbReference type="ARBA" id="ARBA00022690"/>
    </source>
</evidence>
<keyword evidence="3" id="KW-0789">Thiol protease inhibitor</keyword>
<dbReference type="RefSeq" id="XP_013777043.1">
    <property type="nucleotide sequence ID" value="XM_013921589.2"/>
</dbReference>
<evidence type="ECO:0000256" key="1">
    <source>
        <dbReference type="ARBA" id="ARBA00009403"/>
    </source>
</evidence>
<dbReference type="Proteomes" id="UP000694941">
    <property type="component" value="Unplaced"/>
</dbReference>
<proteinExistence type="inferred from homology"/>
<keyword evidence="4" id="KW-0732">Signal</keyword>